<evidence type="ECO:0000313" key="1">
    <source>
        <dbReference type="EMBL" id="GBG30871.1"/>
    </source>
</evidence>
<dbReference type="PANTHER" id="PTHR21831">
    <property type="entry name" value="MICROTUBULE-ASSOCIATED PROTEIN 10"/>
    <property type="match status" value="1"/>
</dbReference>
<dbReference type="GO" id="GO:0030496">
    <property type="term" value="C:midbody"/>
    <property type="evidence" value="ECO:0007669"/>
    <property type="project" value="TreeGrafter"/>
</dbReference>
<protein>
    <submittedName>
        <fullName evidence="1">Microtubule-associated protein 10</fullName>
    </submittedName>
</protein>
<gene>
    <name evidence="1" type="ORF">FCC1311_070912</name>
</gene>
<dbReference type="InterPro" id="IPR039302">
    <property type="entry name" value="MAP10"/>
</dbReference>
<dbReference type="OrthoDB" id="69809at2759"/>
<organism evidence="1 2">
    <name type="scientific">Hondaea fermentalgiana</name>
    <dbReference type="NCBI Taxonomy" id="2315210"/>
    <lineage>
        <taxon>Eukaryota</taxon>
        <taxon>Sar</taxon>
        <taxon>Stramenopiles</taxon>
        <taxon>Bigyra</taxon>
        <taxon>Labyrinthulomycetes</taxon>
        <taxon>Thraustochytrida</taxon>
        <taxon>Thraustochytriidae</taxon>
        <taxon>Hondaea</taxon>
    </lineage>
</organism>
<dbReference type="GO" id="GO:0031122">
    <property type="term" value="P:cytoplasmic microtubule organization"/>
    <property type="evidence" value="ECO:0007669"/>
    <property type="project" value="TreeGrafter"/>
</dbReference>
<dbReference type="Pfam" id="PF14924">
    <property type="entry name" value="MAP10_N"/>
    <property type="match status" value="1"/>
</dbReference>
<proteinExistence type="predicted"/>
<dbReference type="GO" id="GO:0008017">
    <property type="term" value="F:microtubule binding"/>
    <property type="evidence" value="ECO:0007669"/>
    <property type="project" value="InterPro"/>
</dbReference>
<dbReference type="Proteomes" id="UP000241890">
    <property type="component" value="Unassembled WGS sequence"/>
</dbReference>
<dbReference type="AlphaFoldDB" id="A0A2R5GR98"/>
<reference evidence="1 2" key="1">
    <citation type="submission" date="2017-12" db="EMBL/GenBank/DDBJ databases">
        <title>Sequencing, de novo assembly and annotation of complete genome of a new Thraustochytrid species, strain FCC1311.</title>
        <authorList>
            <person name="Sedici K."/>
            <person name="Godart F."/>
            <person name="Aiese Cigliano R."/>
            <person name="Sanseverino W."/>
            <person name="Barakat M."/>
            <person name="Ortet P."/>
            <person name="Marechal E."/>
            <person name="Cagnac O."/>
            <person name="Amato A."/>
        </authorList>
    </citation>
    <scope>NUCLEOTIDE SEQUENCE [LARGE SCALE GENOMIC DNA]</scope>
</reference>
<keyword evidence="2" id="KW-1185">Reference proteome</keyword>
<dbReference type="GO" id="GO:0032467">
    <property type="term" value="P:positive regulation of cytokinesis"/>
    <property type="evidence" value="ECO:0007669"/>
    <property type="project" value="TreeGrafter"/>
</dbReference>
<accession>A0A2R5GR98</accession>
<dbReference type="EMBL" id="BEYU01000084">
    <property type="protein sequence ID" value="GBG30871.1"/>
    <property type="molecule type" value="Genomic_DNA"/>
</dbReference>
<dbReference type="GO" id="GO:0097431">
    <property type="term" value="C:mitotic spindle pole"/>
    <property type="evidence" value="ECO:0007669"/>
    <property type="project" value="TreeGrafter"/>
</dbReference>
<dbReference type="GO" id="GO:0051256">
    <property type="term" value="P:mitotic spindle midzone assembly"/>
    <property type="evidence" value="ECO:0007669"/>
    <property type="project" value="TreeGrafter"/>
</dbReference>
<name>A0A2R5GR98_9STRA</name>
<comment type="caution">
    <text evidence="1">The sequence shown here is derived from an EMBL/GenBank/DDBJ whole genome shotgun (WGS) entry which is preliminary data.</text>
</comment>
<dbReference type="GO" id="GO:0005813">
    <property type="term" value="C:centrosome"/>
    <property type="evidence" value="ECO:0007669"/>
    <property type="project" value="TreeGrafter"/>
</dbReference>
<dbReference type="InParanoid" id="A0A2R5GR98"/>
<dbReference type="GO" id="GO:1990023">
    <property type="term" value="C:mitotic spindle midzone"/>
    <property type="evidence" value="ECO:0007669"/>
    <property type="project" value="TreeGrafter"/>
</dbReference>
<dbReference type="PANTHER" id="PTHR21831:SF2">
    <property type="entry name" value="MICROTUBULE-ASSOCIATED PROTEIN 10"/>
    <property type="match status" value="1"/>
</dbReference>
<dbReference type="GO" id="GO:0005881">
    <property type="term" value="C:cytoplasmic microtubule"/>
    <property type="evidence" value="ECO:0007669"/>
    <property type="project" value="TreeGrafter"/>
</dbReference>
<evidence type="ECO:0000313" key="2">
    <source>
        <dbReference type="Proteomes" id="UP000241890"/>
    </source>
</evidence>
<sequence length="358" mass="38186">MILRLNLSQIVMEGSNEAGDEARALAEIDASLKLGRMTDMLAKEPRAEKLLAALDEDDYEAEPLDEAAMGGRKGASTAGDDTSDVFALQVFVESLEMTPMPANHNDVDGQNETAHANRMAVAFRLLDFPTVLIERAGSSPENFQSGKSCLFELPFEEAIAGLQSAPMYLMLLRLPEAGDKNAQVSKGVSTAASPDLHHGVLVGSTALDLSGLVGLHNVGSEGCVLPSMASTWGWKLGTFPLYDLMGNEVARVAARVRVCSFGDGLLPHLGLASAPADQQPSPVNEMETAMDVRMGQTGLPAPVPTALLETMSAVEKRLCKIERLQRRAMHLPPPEHDLASSRYQSFDGGNASLASAVF</sequence>